<reference evidence="2" key="1">
    <citation type="journal article" date="2005" name="PLoS Biol.">
        <title>The genomes of Oryza sativa: a history of duplications.</title>
        <authorList>
            <person name="Yu J."/>
            <person name="Wang J."/>
            <person name="Lin W."/>
            <person name="Li S."/>
            <person name="Li H."/>
            <person name="Zhou J."/>
            <person name="Ni P."/>
            <person name="Dong W."/>
            <person name="Hu S."/>
            <person name="Zeng C."/>
            <person name="Zhang J."/>
            <person name="Zhang Y."/>
            <person name="Li R."/>
            <person name="Xu Z."/>
            <person name="Li S."/>
            <person name="Li X."/>
            <person name="Zheng H."/>
            <person name="Cong L."/>
            <person name="Lin L."/>
            <person name="Yin J."/>
            <person name="Geng J."/>
            <person name="Li G."/>
            <person name="Shi J."/>
            <person name="Liu J."/>
            <person name="Lv H."/>
            <person name="Li J."/>
            <person name="Wang J."/>
            <person name="Deng Y."/>
            <person name="Ran L."/>
            <person name="Shi X."/>
            <person name="Wang X."/>
            <person name="Wu Q."/>
            <person name="Li C."/>
            <person name="Ren X."/>
            <person name="Wang J."/>
            <person name="Wang X."/>
            <person name="Li D."/>
            <person name="Liu D."/>
            <person name="Zhang X."/>
            <person name="Ji Z."/>
            <person name="Zhao W."/>
            <person name="Sun Y."/>
            <person name="Zhang Z."/>
            <person name="Bao J."/>
            <person name="Han Y."/>
            <person name="Dong L."/>
            <person name="Ji J."/>
            <person name="Chen P."/>
            <person name="Wu S."/>
            <person name="Liu J."/>
            <person name="Xiao Y."/>
            <person name="Bu D."/>
            <person name="Tan J."/>
            <person name="Yang L."/>
            <person name="Ye C."/>
            <person name="Zhang J."/>
            <person name="Xu J."/>
            <person name="Zhou Y."/>
            <person name="Yu Y."/>
            <person name="Zhang B."/>
            <person name="Zhuang S."/>
            <person name="Wei H."/>
            <person name="Liu B."/>
            <person name="Lei M."/>
            <person name="Yu H."/>
            <person name="Li Y."/>
            <person name="Xu H."/>
            <person name="Wei S."/>
            <person name="He X."/>
            <person name="Fang L."/>
            <person name="Zhang Z."/>
            <person name="Zhang Y."/>
            <person name="Huang X."/>
            <person name="Su Z."/>
            <person name="Tong W."/>
            <person name="Li J."/>
            <person name="Tong Z."/>
            <person name="Li S."/>
            <person name="Ye J."/>
            <person name="Wang L."/>
            <person name="Fang L."/>
            <person name="Lei T."/>
            <person name="Chen C."/>
            <person name="Chen H."/>
            <person name="Xu Z."/>
            <person name="Li H."/>
            <person name="Huang H."/>
            <person name="Zhang F."/>
            <person name="Xu H."/>
            <person name="Li N."/>
            <person name="Zhao C."/>
            <person name="Li S."/>
            <person name="Dong L."/>
            <person name="Huang Y."/>
            <person name="Li L."/>
            <person name="Xi Y."/>
            <person name="Qi Q."/>
            <person name="Li W."/>
            <person name="Zhang B."/>
            <person name="Hu W."/>
            <person name="Zhang Y."/>
            <person name="Tian X."/>
            <person name="Jiao Y."/>
            <person name="Liang X."/>
            <person name="Jin J."/>
            <person name="Gao L."/>
            <person name="Zheng W."/>
            <person name="Hao B."/>
            <person name="Liu S."/>
            <person name="Wang W."/>
            <person name="Yuan L."/>
            <person name="Cao M."/>
            <person name="McDermott J."/>
            <person name="Samudrala R."/>
            <person name="Wang J."/>
            <person name="Wong G.K."/>
            <person name="Yang H."/>
        </authorList>
    </citation>
    <scope>NUCLEOTIDE SEQUENCE [LARGE SCALE GENOMIC DNA]</scope>
</reference>
<feature type="compositionally biased region" description="Basic residues" evidence="1">
    <location>
        <begin position="197"/>
        <end position="218"/>
    </location>
</feature>
<organism evidence="2">
    <name type="scientific">Oryza sativa subsp. japonica</name>
    <name type="common">Rice</name>
    <dbReference type="NCBI Taxonomy" id="39947"/>
    <lineage>
        <taxon>Eukaryota</taxon>
        <taxon>Viridiplantae</taxon>
        <taxon>Streptophyta</taxon>
        <taxon>Embryophyta</taxon>
        <taxon>Tracheophyta</taxon>
        <taxon>Spermatophyta</taxon>
        <taxon>Magnoliopsida</taxon>
        <taxon>Liliopsida</taxon>
        <taxon>Poales</taxon>
        <taxon>Poaceae</taxon>
        <taxon>BOP clade</taxon>
        <taxon>Oryzoideae</taxon>
        <taxon>Oryzeae</taxon>
        <taxon>Oryzinae</taxon>
        <taxon>Oryza</taxon>
        <taxon>Oryza sativa</taxon>
    </lineage>
</organism>
<dbReference type="Proteomes" id="UP000007752">
    <property type="component" value="Chromosome 5"/>
</dbReference>
<feature type="compositionally biased region" description="Polar residues" evidence="1">
    <location>
        <begin position="180"/>
        <end position="195"/>
    </location>
</feature>
<dbReference type="PANTHER" id="PTHR47906">
    <property type="entry name" value="OSJNBB0050O03.9 PROTEIN-RELATED"/>
    <property type="match status" value="1"/>
</dbReference>
<evidence type="ECO:0000256" key="1">
    <source>
        <dbReference type="SAM" id="MobiDB-lite"/>
    </source>
</evidence>
<sequence length="325" mass="36330">MGKAKGKGKVETEGSSRERSISWDDEQTKFMLDWYIEYKKDQHANFIWKSQHHMKCADALNKEFAMGVTSAQVTRHYRHYKENWKIVETALNKSGNGFDAIKCKLTISVDRDRRLLSKPIKYFHEMQELFSGSNADGSLAMDQQTCCDVDNKSDSSDDEGLNDISSYARPIDIAAEDSDTLPSPTCADNGSSGTSRAGKKRPRGSKSPSKKQQPKPKNRFTDATEKISNTMDHLVDQLGNPPPPPPVPQFCDPYASLWKRIDALPISTNDKVVVGNYLGRQENEGVRGFLASSADTTVETWVYSSCAIEMQHVYSRISRGGNLTT</sequence>
<proteinExistence type="predicted"/>
<evidence type="ECO:0000313" key="2">
    <source>
        <dbReference type="EMBL" id="EEE62134.1"/>
    </source>
</evidence>
<feature type="compositionally biased region" description="Basic and acidic residues" evidence="1">
    <location>
        <begin position="8"/>
        <end position="20"/>
    </location>
</feature>
<dbReference type="EMBL" id="CM000142">
    <property type="protein sequence ID" value="EEE62134.1"/>
    <property type="molecule type" value="Genomic_DNA"/>
</dbReference>
<accession>B9FM69</accession>
<feature type="region of interest" description="Disordered" evidence="1">
    <location>
        <begin position="1"/>
        <end position="20"/>
    </location>
</feature>
<feature type="region of interest" description="Disordered" evidence="1">
    <location>
        <begin position="175"/>
        <end position="220"/>
    </location>
</feature>
<reference evidence="2" key="2">
    <citation type="submission" date="2008-12" db="EMBL/GenBank/DDBJ databases">
        <title>Improved gene annotation of the rice (Oryza sativa) genomes.</title>
        <authorList>
            <person name="Wang J."/>
            <person name="Li R."/>
            <person name="Fan W."/>
            <person name="Huang Q."/>
            <person name="Zhang J."/>
            <person name="Zhou Y."/>
            <person name="Hu Y."/>
            <person name="Zi S."/>
            <person name="Li J."/>
            <person name="Ni P."/>
            <person name="Zheng H."/>
            <person name="Zhang Y."/>
            <person name="Zhao M."/>
            <person name="Hao Q."/>
            <person name="McDermott J."/>
            <person name="Samudrala R."/>
            <person name="Kristiansen K."/>
            <person name="Wong G.K.-S."/>
        </authorList>
    </citation>
    <scope>NUCLEOTIDE SEQUENCE</scope>
</reference>
<protein>
    <submittedName>
        <fullName evidence="2">Uncharacterized protein</fullName>
    </submittedName>
</protein>
<dbReference type="AlphaFoldDB" id="B9FM69"/>
<gene>
    <name evidence="2" type="ORF">OsJ_16921</name>
</gene>
<dbReference type="PANTHER" id="PTHR47906:SF5">
    <property type="entry name" value="OS05G0118600 PROTEIN"/>
    <property type="match status" value="1"/>
</dbReference>
<name>B9FM69_ORYSJ</name>